<evidence type="ECO:0000313" key="2">
    <source>
        <dbReference type="EMBL" id="QEE14327.1"/>
    </source>
</evidence>
<protein>
    <submittedName>
        <fullName evidence="2">Uncharacterized protein</fullName>
    </submittedName>
</protein>
<evidence type="ECO:0000256" key="1">
    <source>
        <dbReference type="SAM" id="Phobius"/>
    </source>
</evidence>
<name>A0A5B9D6A5_9ARCH</name>
<keyword evidence="1" id="KW-1133">Transmembrane helix</keyword>
<proteinExistence type="predicted"/>
<accession>A0A5B9D6A5</accession>
<feature type="transmembrane region" description="Helical" evidence="1">
    <location>
        <begin position="32"/>
        <end position="50"/>
    </location>
</feature>
<sequence>MNKLYFGENFLDDLYEFFVDISINLKDYAVKLLWILLIYIILRVFWFFLFKLKITITYKKKTEFKS</sequence>
<reference evidence="2" key="1">
    <citation type="journal article" date="2020" name="Nature">
        <title>Isolation of an archaeon at the prokaryote-eukaryote interface.</title>
        <authorList>
            <person name="Imachi H."/>
            <person name="Nobu M.K."/>
            <person name="Nakahara N."/>
            <person name="Morono Y."/>
            <person name="Ogawara M."/>
            <person name="Takaki Y."/>
            <person name="Takano Y."/>
            <person name="Uematsu K."/>
            <person name="Ikuta T."/>
            <person name="Ito M."/>
            <person name="Matsui Y."/>
            <person name="Miyazaki M."/>
            <person name="Murata K."/>
            <person name="Saito Y."/>
            <person name="Sakai S."/>
            <person name="Song C."/>
            <person name="Tasumi E."/>
            <person name="Yamanaka Y."/>
            <person name="Yamaguchi T."/>
            <person name="Kamagata Y."/>
            <person name="Tamaki H."/>
            <person name="Takai K."/>
        </authorList>
    </citation>
    <scope>NUCLEOTIDE SEQUENCE [LARGE SCALE GENOMIC DNA]</scope>
    <source>
        <strain evidence="2">MK-D1</strain>
    </source>
</reference>
<dbReference type="AlphaFoldDB" id="A0A5B9D6A5"/>
<organism evidence="2">
    <name type="scientific">Promethearchaeum syntrophicum</name>
    <dbReference type="NCBI Taxonomy" id="2594042"/>
    <lineage>
        <taxon>Archaea</taxon>
        <taxon>Promethearchaeati</taxon>
        <taxon>Promethearchaeota</taxon>
        <taxon>Promethearchaeia</taxon>
        <taxon>Promethearchaeales</taxon>
        <taxon>Promethearchaeaceae</taxon>
        <taxon>Promethearchaeum</taxon>
    </lineage>
</organism>
<keyword evidence="1" id="KW-0812">Transmembrane</keyword>
<dbReference type="EMBL" id="CP042905">
    <property type="protein sequence ID" value="QEE14327.1"/>
    <property type="molecule type" value="Genomic_DNA"/>
</dbReference>
<keyword evidence="1" id="KW-0472">Membrane</keyword>
<gene>
    <name evidence="2" type="ORF">DSAG12_00140</name>
</gene>